<dbReference type="Proteomes" id="UP000468943">
    <property type="component" value="Unassembled WGS sequence"/>
</dbReference>
<sequence>MTQNDQQTSAESGEQKLARRKRSFWSFVLLGTVIAGVAGFASGFVTSRVEQGLISEWAIYPILAVTIIGFIWFSYLYYMRIDELDLMDNLWGNTIGMYAYVIITTSWMLFEQAGITGAPQHWPILTATVAISLIAYTARRLGLR</sequence>
<keyword evidence="3" id="KW-1185">Reference proteome</keyword>
<keyword evidence="1" id="KW-1133">Transmembrane helix</keyword>
<dbReference type="EMBL" id="WTYS01000001">
    <property type="protein sequence ID" value="MXO57045.1"/>
    <property type="molecule type" value="Genomic_DNA"/>
</dbReference>
<feature type="transmembrane region" description="Helical" evidence="1">
    <location>
        <begin position="24"/>
        <end position="45"/>
    </location>
</feature>
<feature type="transmembrane region" description="Helical" evidence="1">
    <location>
        <begin position="122"/>
        <end position="138"/>
    </location>
</feature>
<dbReference type="OrthoDB" id="7408924at2"/>
<keyword evidence="1" id="KW-0812">Transmembrane</keyword>
<protein>
    <submittedName>
        <fullName evidence="2">Uncharacterized protein</fullName>
    </submittedName>
</protein>
<feature type="transmembrane region" description="Helical" evidence="1">
    <location>
        <begin position="90"/>
        <end position="110"/>
    </location>
</feature>
<evidence type="ECO:0000313" key="2">
    <source>
        <dbReference type="EMBL" id="MXO57045.1"/>
    </source>
</evidence>
<organism evidence="2 3">
    <name type="scientific">Pontixanthobacter gangjinensis</name>
    <dbReference type="NCBI Taxonomy" id="1028742"/>
    <lineage>
        <taxon>Bacteria</taxon>
        <taxon>Pseudomonadati</taxon>
        <taxon>Pseudomonadota</taxon>
        <taxon>Alphaproteobacteria</taxon>
        <taxon>Sphingomonadales</taxon>
        <taxon>Erythrobacteraceae</taxon>
        <taxon>Pontixanthobacter</taxon>
    </lineage>
</organism>
<comment type="caution">
    <text evidence="2">The sequence shown here is derived from an EMBL/GenBank/DDBJ whole genome shotgun (WGS) entry which is preliminary data.</text>
</comment>
<feature type="transmembrane region" description="Helical" evidence="1">
    <location>
        <begin position="57"/>
        <end position="78"/>
    </location>
</feature>
<name>A0A6I4SMP4_9SPHN</name>
<evidence type="ECO:0000256" key="1">
    <source>
        <dbReference type="SAM" id="Phobius"/>
    </source>
</evidence>
<keyword evidence="1" id="KW-0472">Membrane</keyword>
<accession>A0A6I4SMP4</accession>
<evidence type="ECO:0000313" key="3">
    <source>
        <dbReference type="Proteomes" id="UP000468943"/>
    </source>
</evidence>
<proteinExistence type="predicted"/>
<dbReference type="RefSeq" id="WP_160598176.1">
    <property type="nucleotide sequence ID" value="NZ_WTYS01000001.1"/>
</dbReference>
<reference evidence="2 3" key="1">
    <citation type="submission" date="2019-12" db="EMBL/GenBank/DDBJ databases">
        <title>Genomic-based taxomic classification of the family Erythrobacteraceae.</title>
        <authorList>
            <person name="Xu L."/>
        </authorList>
    </citation>
    <scope>NUCLEOTIDE SEQUENCE [LARGE SCALE GENOMIC DNA]</scope>
    <source>
        <strain evidence="2 3">JCM 17802</strain>
    </source>
</reference>
<gene>
    <name evidence="2" type="ORF">GRI36_09120</name>
</gene>
<dbReference type="AlphaFoldDB" id="A0A6I4SMP4"/>